<keyword evidence="3" id="KW-1185">Reference proteome</keyword>
<feature type="compositionally biased region" description="Acidic residues" evidence="1">
    <location>
        <begin position="150"/>
        <end position="160"/>
    </location>
</feature>
<feature type="region of interest" description="Disordered" evidence="1">
    <location>
        <begin position="33"/>
        <end position="94"/>
    </location>
</feature>
<protein>
    <submittedName>
        <fullName evidence="2">Uncharacterized protein</fullName>
    </submittedName>
</protein>
<proteinExistence type="predicted"/>
<sequence length="285" mass="31429">MASYFEDILESYRPAEKTTSVDTPWSDPIIEATAQDLPFSDAGAPASAEGETAPLAYPEIPDADHFPEHLQTSPAPAEDPVQRPVAEPFQPAEKIVERETRIIENLADMPPPPEPGDDTPWQVPAPDVHLQEHVDRSTTHLHEHLRIVEDSVDFEPDQDDAGTPAPPDRCPAPEPAEPTEHGPDPALAEIEAELARALARLHDEYEPQKPFVSPDDFEPETRDDPIPPDIESVREVTREVVTEIHHHHTTESRVEPPATPAPRTAAEASRIGPIRFASAWKTGEP</sequence>
<evidence type="ECO:0000313" key="2">
    <source>
        <dbReference type="EMBL" id="MBB3232247.1"/>
    </source>
</evidence>
<feature type="region of interest" description="Disordered" evidence="1">
    <location>
        <begin position="200"/>
        <end position="232"/>
    </location>
</feature>
<dbReference type="AlphaFoldDB" id="A0A7W5EVJ1"/>
<dbReference type="EMBL" id="JACHXR010000010">
    <property type="protein sequence ID" value="MBB3232247.1"/>
    <property type="molecule type" value="Genomic_DNA"/>
</dbReference>
<feature type="compositionally biased region" description="Basic and acidic residues" evidence="1">
    <location>
        <begin position="219"/>
        <end position="232"/>
    </location>
</feature>
<feature type="compositionally biased region" description="Pro residues" evidence="1">
    <location>
        <begin position="164"/>
        <end position="176"/>
    </location>
</feature>
<dbReference type="RefSeq" id="WP_183384694.1">
    <property type="nucleotide sequence ID" value="NZ_JACHXR010000010.1"/>
</dbReference>
<evidence type="ECO:0000256" key="1">
    <source>
        <dbReference type="SAM" id="MobiDB-lite"/>
    </source>
</evidence>
<reference evidence="2 3" key="1">
    <citation type="submission" date="2020-08" db="EMBL/GenBank/DDBJ databases">
        <title>Genomic Encyclopedia of Type Strains, Phase III (KMG-III): the genomes of soil and plant-associated and newly described type strains.</title>
        <authorList>
            <person name="Whitman W."/>
        </authorList>
    </citation>
    <scope>NUCLEOTIDE SEQUENCE [LARGE SCALE GENOMIC DNA]</scope>
    <source>
        <strain evidence="2 3">CECT 7744</strain>
    </source>
</reference>
<evidence type="ECO:0000313" key="3">
    <source>
        <dbReference type="Proteomes" id="UP000518892"/>
    </source>
</evidence>
<name>A0A7W5EVJ1_9GAMM</name>
<comment type="caution">
    <text evidence="2">The sequence shown here is derived from an EMBL/GenBank/DDBJ whole genome shotgun (WGS) entry which is preliminary data.</text>
</comment>
<feature type="region of interest" description="Disordered" evidence="1">
    <location>
        <begin position="244"/>
        <end position="285"/>
    </location>
</feature>
<feature type="region of interest" description="Disordered" evidence="1">
    <location>
        <begin position="106"/>
        <end position="125"/>
    </location>
</feature>
<accession>A0A7W5EVJ1</accession>
<dbReference type="Proteomes" id="UP000518892">
    <property type="component" value="Unassembled WGS sequence"/>
</dbReference>
<organism evidence="2 3">
    <name type="scientific">Halomonas stenophila</name>
    <dbReference type="NCBI Taxonomy" id="795312"/>
    <lineage>
        <taxon>Bacteria</taxon>
        <taxon>Pseudomonadati</taxon>
        <taxon>Pseudomonadota</taxon>
        <taxon>Gammaproteobacteria</taxon>
        <taxon>Oceanospirillales</taxon>
        <taxon>Halomonadaceae</taxon>
        <taxon>Halomonas</taxon>
    </lineage>
</organism>
<feature type="compositionally biased region" description="Basic and acidic residues" evidence="1">
    <location>
        <begin position="134"/>
        <end position="149"/>
    </location>
</feature>
<gene>
    <name evidence="2" type="ORF">FHR97_003115</name>
</gene>
<feature type="region of interest" description="Disordered" evidence="1">
    <location>
        <begin position="134"/>
        <end position="187"/>
    </location>
</feature>
<feature type="compositionally biased region" description="Basic and acidic residues" evidence="1">
    <location>
        <begin position="244"/>
        <end position="254"/>
    </location>
</feature>